<dbReference type="Gene3D" id="3.40.50.300">
    <property type="entry name" value="P-loop containing nucleotide triphosphate hydrolases"/>
    <property type="match status" value="1"/>
</dbReference>
<dbReference type="Pfam" id="PF00004">
    <property type="entry name" value="AAA"/>
    <property type="match status" value="1"/>
</dbReference>
<dbReference type="AlphaFoldDB" id="A0A7Y9K431"/>
<dbReference type="GO" id="GO:0004252">
    <property type="term" value="F:serine-type endopeptidase activity"/>
    <property type="evidence" value="ECO:0007669"/>
    <property type="project" value="InterPro"/>
</dbReference>
<keyword evidence="2" id="KW-0378">Hydrolase</keyword>
<feature type="domain" description="ATPase AAA-type core" evidence="1">
    <location>
        <begin position="8"/>
        <end position="81"/>
    </location>
</feature>
<protein>
    <submittedName>
        <fullName evidence="2">ATP-dependent Lon protease</fullName>
    </submittedName>
</protein>
<dbReference type="EMBL" id="JACCBY010000006">
    <property type="protein sequence ID" value="NYD91609.1"/>
    <property type="molecule type" value="Genomic_DNA"/>
</dbReference>
<dbReference type="GO" id="GO:0016887">
    <property type="term" value="F:ATP hydrolysis activity"/>
    <property type="evidence" value="ECO:0007669"/>
    <property type="project" value="InterPro"/>
</dbReference>
<dbReference type="InterPro" id="IPR027417">
    <property type="entry name" value="P-loop_NTPase"/>
</dbReference>
<dbReference type="SUPFAM" id="SSF52540">
    <property type="entry name" value="P-loop containing nucleoside triphosphate hydrolases"/>
    <property type="match status" value="1"/>
</dbReference>
<dbReference type="GO" id="GO:0005524">
    <property type="term" value="F:ATP binding"/>
    <property type="evidence" value="ECO:0007669"/>
    <property type="project" value="InterPro"/>
</dbReference>
<evidence type="ECO:0000259" key="1">
    <source>
        <dbReference type="Pfam" id="PF00004"/>
    </source>
</evidence>
<comment type="caution">
    <text evidence="2">The sequence shown here is derived from an EMBL/GenBank/DDBJ whole genome shotgun (WGS) entry which is preliminary data.</text>
</comment>
<dbReference type="GO" id="GO:0006508">
    <property type="term" value="P:proteolysis"/>
    <property type="evidence" value="ECO:0007669"/>
    <property type="project" value="UniProtKB-KW"/>
</dbReference>
<sequence length="158" mass="17020">MAGNATANPMLLLDELDKAGGSERHGHVHHALLSMLEPASAGSWYDQCLLAPCDLSQVSWIACANNLDPIPAALRSRFRVVTMPPPEPEHFDAVLASVIAGMAAGWEVAPAMLPDLPGRARRLLRERFARDRSVRMLARNARALIGAVPADSGGPRRQ</sequence>
<proteinExistence type="predicted"/>
<accession>A0A7Y9K431</accession>
<dbReference type="InterPro" id="IPR027065">
    <property type="entry name" value="Lon_Prtase"/>
</dbReference>
<name>A0A7Y9K431_9SPHN</name>
<reference evidence="2 3" key="1">
    <citation type="submission" date="2020-07" db="EMBL/GenBank/DDBJ databases">
        <authorList>
            <person name="Partida-Martinez L."/>
            <person name="Huntemann M."/>
            <person name="Clum A."/>
            <person name="Wang J."/>
            <person name="Palaniappan K."/>
            <person name="Ritter S."/>
            <person name="Chen I.-M."/>
            <person name="Stamatis D."/>
            <person name="Reddy T."/>
            <person name="O'Malley R."/>
            <person name="Daum C."/>
            <person name="Shapiro N."/>
            <person name="Ivanova N."/>
            <person name="Kyrpides N."/>
            <person name="Woyke T."/>
        </authorList>
    </citation>
    <scope>NUCLEOTIDE SEQUENCE [LARGE SCALE GENOMIC DNA]</scope>
    <source>
        <strain evidence="2 3">AS2.3</strain>
    </source>
</reference>
<keyword evidence="3" id="KW-1185">Reference proteome</keyword>
<dbReference type="Proteomes" id="UP000517753">
    <property type="component" value="Unassembled WGS sequence"/>
</dbReference>
<evidence type="ECO:0000313" key="2">
    <source>
        <dbReference type="EMBL" id="NYD91609.1"/>
    </source>
</evidence>
<keyword evidence="2" id="KW-0645">Protease</keyword>
<evidence type="ECO:0000313" key="3">
    <source>
        <dbReference type="Proteomes" id="UP000517753"/>
    </source>
</evidence>
<reference evidence="2 3" key="2">
    <citation type="submission" date="2020-08" db="EMBL/GenBank/DDBJ databases">
        <title>The Agave Microbiome: Exploring the role of microbial communities in plant adaptations to desert environments.</title>
        <authorList>
            <person name="Partida-Martinez L.P."/>
        </authorList>
    </citation>
    <scope>NUCLEOTIDE SEQUENCE [LARGE SCALE GENOMIC DNA]</scope>
    <source>
        <strain evidence="2 3">AS2.3</strain>
    </source>
</reference>
<dbReference type="GO" id="GO:0004176">
    <property type="term" value="F:ATP-dependent peptidase activity"/>
    <property type="evidence" value="ECO:0007669"/>
    <property type="project" value="InterPro"/>
</dbReference>
<dbReference type="PANTHER" id="PTHR10046">
    <property type="entry name" value="ATP DEPENDENT LON PROTEASE FAMILY MEMBER"/>
    <property type="match status" value="1"/>
</dbReference>
<dbReference type="GO" id="GO:0030163">
    <property type="term" value="P:protein catabolic process"/>
    <property type="evidence" value="ECO:0007669"/>
    <property type="project" value="InterPro"/>
</dbReference>
<dbReference type="InterPro" id="IPR003959">
    <property type="entry name" value="ATPase_AAA_core"/>
</dbReference>
<organism evidence="2 3">
    <name type="scientific">Sphingomonas melonis</name>
    <dbReference type="NCBI Taxonomy" id="152682"/>
    <lineage>
        <taxon>Bacteria</taxon>
        <taxon>Pseudomonadati</taxon>
        <taxon>Pseudomonadota</taxon>
        <taxon>Alphaproteobacteria</taxon>
        <taxon>Sphingomonadales</taxon>
        <taxon>Sphingomonadaceae</taxon>
        <taxon>Sphingomonas</taxon>
    </lineage>
</organism>
<gene>
    <name evidence="2" type="ORF">HD841_003425</name>
</gene>